<sequence length="65" mass="6631">MVIGGATPEMSVKKAGPGRKSDVDFPVQCSPPTPMEIAPPVVAICDVVLARPCSGWQAAASHGLT</sequence>
<name>A0ABQ3ZMW6_9ACTN</name>
<feature type="region of interest" description="Disordered" evidence="1">
    <location>
        <begin position="1"/>
        <end position="27"/>
    </location>
</feature>
<keyword evidence="3" id="KW-1185">Reference proteome</keyword>
<comment type="caution">
    <text evidence="2">The sequence shown here is derived from an EMBL/GenBank/DDBJ whole genome shotgun (WGS) entry which is preliminary data.</text>
</comment>
<accession>A0ABQ3ZMW6</accession>
<gene>
    <name evidence="2" type="ORF">Ahu01nite_030260</name>
</gene>
<organism evidence="2 3">
    <name type="scientific">Winogradskya humida</name>
    <dbReference type="NCBI Taxonomy" id="113566"/>
    <lineage>
        <taxon>Bacteria</taxon>
        <taxon>Bacillati</taxon>
        <taxon>Actinomycetota</taxon>
        <taxon>Actinomycetes</taxon>
        <taxon>Micromonosporales</taxon>
        <taxon>Micromonosporaceae</taxon>
        <taxon>Winogradskya</taxon>
    </lineage>
</organism>
<proteinExistence type="predicted"/>
<evidence type="ECO:0000256" key="1">
    <source>
        <dbReference type="SAM" id="MobiDB-lite"/>
    </source>
</evidence>
<reference evidence="2 3" key="1">
    <citation type="submission" date="2021-01" db="EMBL/GenBank/DDBJ databases">
        <title>Whole genome shotgun sequence of Actinoplanes humidus NBRC 14915.</title>
        <authorList>
            <person name="Komaki H."/>
            <person name="Tamura T."/>
        </authorList>
    </citation>
    <scope>NUCLEOTIDE SEQUENCE [LARGE SCALE GENOMIC DNA]</scope>
    <source>
        <strain evidence="2 3">NBRC 14915</strain>
    </source>
</reference>
<evidence type="ECO:0000313" key="2">
    <source>
        <dbReference type="EMBL" id="GIE19924.1"/>
    </source>
</evidence>
<evidence type="ECO:0000313" key="3">
    <source>
        <dbReference type="Proteomes" id="UP000603200"/>
    </source>
</evidence>
<dbReference type="EMBL" id="BOMN01000035">
    <property type="protein sequence ID" value="GIE19924.1"/>
    <property type="molecule type" value="Genomic_DNA"/>
</dbReference>
<protein>
    <submittedName>
        <fullName evidence="2">Uncharacterized protein</fullName>
    </submittedName>
</protein>
<dbReference type="Proteomes" id="UP000603200">
    <property type="component" value="Unassembled WGS sequence"/>
</dbReference>